<dbReference type="OrthoDB" id="5353955at2"/>
<evidence type="ECO:0008006" key="4">
    <source>
        <dbReference type="Google" id="ProtNLM"/>
    </source>
</evidence>
<name>A0A0A8HU68_CAMLA</name>
<evidence type="ECO:0000313" key="2">
    <source>
        <dbReference type="EMBL" id="AJD01061.1"/>
    </source>
</evidence>
<gene>
    <name evidence="2" type="ORF">UPTC3659_0175</name>
</gene>
<feature type="signal peptide" evidence="1">
    <location>
        <begin position="1"/>
        <end position="20"/>
    </location>
</feature>
<keyword evidence="1" id="KW-0732">Signal</keyword>
<evidence type="ECO:0000256" key="1">
    <source>
        <dbReference type="SAM" id="SignalP"/>
    </source>
</evidence>
<dbReference type="RefSeq" id="WP_039625166.1">
    <property type="nucleotide sequence ID" value="NZ_CP007775.1"/>
</dbReference>
<proteinExistence type="predicted"/>
<dbReference type="AlphaFoldDB" id="A0A0A8HU68"/>
<dbReference type="EMBL" id="CP007775">
    <property type="protein sequence ID" value="AJD01061.1"/>
    <property type="molecule type" value="Genomic_DNA"/>
</dbReference>
<accession>A0A0A8HU68</accession>
<dbReference type="Proteomes" id="UP000031130">
    <property type="component" value="Chromosome"/>
</dbReference>
<dbReference type="KEGG" id="cln:UPTC3659_0175"/>
<feature type="chain" id="PRO_5002037747" description="Periplasmic protein" evidence="1">
    <location>
        <begin position="21"/>
        <end position="216"/>
    </location>
</feature>
<sequence>MRFFLIFFCFLSTIYANSFANKKIIKLQNNDDFNIINLEQNINYDKLSHISTLALVPSYEKEYNFYFSNLKIDAKTMAKDTLKALSAILNEQNNFALLSQKENQTYINSQNILQTNKNFINANEFLEFNRFKKADFIILLDLKSIQASQQNFLFFSNFEVKADIEYKLFNAKTKKLKDYKILTINTQFSTNDKNKSYQELVQEIAAIVYEDIKNTI</sequence>
<organism evidence="2 3">
    <name type="scientific">Campylobacter lari NCTC 11845</name>
    <dbReference type="NCBI Taxonomy" id="1388749"/>
    <lineage>
        <taxon>Bacteria</taxon>
        <taxon>Pseudomonadati</taxon>
        <taxon>Campylobacterota</taxon>
        <taxon>Epsilonproteobacteria</taxon>
        <taxon>Campylobacterales</taxon>
        <taxon>Campylobacteraceae</taxon>
        <taxon>Campylobacter</taxon>
    </lineage>
</organism>
<evidence type="ECO:0000313" key="3">
    <source>
        <dbReference type="Proteomes" id="UP000031130"/>
    </source>
</evidence>
<protein>
    <recommendedName>
        <fullName evidence="4">Periplasmic protein</fullName>
    </recommendedName>
</protein>
<dbReference type="HOGENOM" id="CLU_1275748_0_0_7"/>
<reference evidence="2 3" key="1">
    <citation type="journal article" date="2014" name="Genome Biol. Evol.">
        <title>Comparative Genomics of the Campylobacter lari Group.</title>
        <authorList>
            <person name="Miller W.G."/>
            <person name="Yee E."/>
            <person name="Chapman M.H."/>
            <person name="Smith T.P."/>
            <person name="Bono J.L."/>
            <person name="Huynh S."/>
            <person name="Parker C.T."/>
            <person name="Vandamme P."/>
            <person name="Luong K."/>
            <person name="Korlach J."/>
        </authorList>
    </citation>
    <scope>NUCLEOTIDE SEQUENCE [LARGE SCALE GENOMIC DNA]</scope>
    <source>
        <strain evidence="3">RM3659</strain>
    </source>
</reference>